<dbReference type="PRINTS" id="PR00011">
    <property type="entry name" value="EGFLAMININ"/>
</dbReference>
<feature type="domain" description="EGF-like" evidence="7">
    <location>
        <begin position="929"/>
        <end position="964"/>
    </location>
</feature>
<feature type="domain" description="EMI" evidence="8">
    <location>
        <begin position="49"/>
        <end position="126"/>
    </location>
</feature>
<dbReference type="InterPro" id="IPR000152">
    <property type="entry name" value="EGF-type_Asp/Asn_hydroxyl_site"/>
</dbReference>
<keyword evidence="2" id="KW-0732">Signal</keyword>
<evidence type="ECO:0000259" key="7">
    <source>
        <dbReference type="PROSITE" id="PS50026"/>
    </source>
</evidence>
<dbReference type="PROSITE" id="PS01187">
    <property type="entry name" value="EGF_CA"/>
    <property type="match status" value="2"/>
</dbReference>
<dbReference type="SMART" id="SM00179">
    <property type="entry name" value="EGF_CA"/>
    <property type="match status" value="7"/>
</dbReference>
<dbReference type="InterPro" id="IPR001881">
    <property type="entry name" value="EGF-like_Ca-bd_dom"/>
</dbReference>
<feature type="domain" description="EGF-like" evidence="7">
    <location>
        <begin position="556"/>
        <end position="591"/>
    </location>
</feature>
<dbReference type="InterPro" id="IPR018097">
    <property type="entry name" value="EGF_Ca-bd_CS"/>
</dbReference>
<reference evidence="9" key="1">
    <citation type="submission" date="2025-08" db="UniProtKB">
        <authorList>
            <consortium name="Ensembl"/>
        </authorList>
    </citation>
    <scope>IDENTIFICATION</scope>
</reference>
<dbReference type="FunFam" id="2.10.25.10:FF:000240">
    <property type="entry name" value="Vitamin K-dependent protein S"/>
    <property type="match status" value="1"/>
</dbReference>
<dbReference type="PANTHER" id="PTHR24035:SF137">
    <property type="entry name" value="MULTIPLE EPIDERMAL GROWTH FACTOR-LIKE DOMAINS PROTEIN 6"/>
    <property type="match status" value="1"/>
</dbReference>
<feature type="disulfide bond" evidence="6">
    <location>
        <begin position="538"/>
        <end position="547"/>
    </location>
</feature>
<evidence type="ECO:0000256" key="6">
    <source>
        <dbReference type="PROSITE-ProRule" id="PRU00076"/>
    </source>
</evidence>
<dbReference type="FunFam" id="2.10.25.10:FF:000037">
    <property type="entry name" value="Signal peptide, CUB domain and EGF-like domain-containing 2"/>
    <property type="match status" value="2"/>
</dbReference>
<accession>A0A8D2M6L8</accession>
<keyword evidence="4 6" id="KW-1015">Disulfide bond</keyword>
<feature type="disulfide bond" evidence="6">
    <location>
        <begin position="581"/>
        <end position="590"/>
    </location>
</feature>
<evidence type="ECO:0000313" key="9">
    <source>
        <dbReference type="Ensembl" id="ENSZALP00000002900.1"/>
    </source>
</evidence>
<reference evidence="9" key="2">
    <citation type="submission" date="2025-09" db="UniProtKB">
        <authorList>
            <consortium name="Ensembl"/>
        </authorList>
    </citation>
    <scope>IDENTIFICATION</scope>
</reference>
<dbReference type="SUPFAM" id="SSF57196">
    <property type="entry name" value="EGF/Laminin"/>
    <property type="match status" value="1"/>
</dbReference>
<dbReference type="Pfam" id="PF12661">
    <property type="entry name" value="hEGF"/>
    <property type="match status" value="5"/>
</dbReference>
<dbReference type="GO" id="GO:0005509">
    <property type="term" value="F:calcium ion binding"/>
    <property type="evidence" value="ECO:0007669"/>
    <property type="project" value="InterPro"/>
</dbReference>
<dbReference type="SMART" id="SM00181">
    <property type="entry name" value="EGF"/>
    <property type="match status" value="15"/>
</dbReference>
<dbReference type="FunFam" id="2.170.300.10:FF:000041">
    <property type="entry name" value="Tyrosine protein kinase receptor tie-1, putative"/>
    <property type="match status" value="2"/>
</dbReference>
<dbReference type="Gene3D" id="2.10.25.10">
    <property type="entry name" value="Laminin"/>
    <property type="match status" value="7"/>
</dbReference>
<feature type="domain" description="EGF-like" evidence="7">
    <location>
        <begin position="280"/>
        <end position="320"/>
    </location>
</feature>
<sequence>MLEFDLPCRDIQWPWTAEISLLNLRHPLHPPASLWLPSIPDSPLFLCSRPNVCAEQQLAVVGLRQPCVQAARLWQQDCGGRRWCAGHERRVVYYTGYRQVYQLRSQTTYRCCPGWSQLAGDAGCLHSKCHFILLNFLCFGSCRVGVPAFSPSFFADVDECQVHNGGCQHRCVNTLGSFYCECQPGFRLHTDGRTCLALNSCALNNGGCEHDCVQVTLAQHRCQCRHNHQLHQDGKRCILRNPCSDRNGGCMQRCLNHRGRARCECHPGYLLAPDGKNCEDVNECLTGLAMCAHQCLNTRGSFKCTCNPGYELGADGRRCYRIEMEIVNSCETNNGGCSHVCHHTSSGPVCTCNFGFRLEEDQKSCTDINECDTGSHCCQQDCYNYPGGYECSCHAGYRLSTDGCGCDDVDECSANNGGCEHTCQNLPGSFQCVCDIGHKLDEDRRSCISLEDTVEALDGRRPVIRPIPHVAILRDELTQLFSHDYEEEEEEELEARGEHTLSEKFVCLEHTFGPDCSLTCDDCQNGATCSAEGSGCICMAGWTGVLCNQTCPAGTFGINCSQSCRCQNGGTCDPANGSCRCPPGVAGELCQDGCPKGFYGKHCRKKCNCANRGHCHRIYGACLCDPGLYGRFCHLGMLRLSLNPSCDPGYYGDGCKKKCSCSPGVPCDPVTGECHKECPPGYHGEHCDQECPEGTFGPGCQHSCACGEASCDRSTGQCHCPPGWTGHDCAQACPEGLWGPGCQEICPDCANNASCDHATGACVCPPGYTGQRCQDGEVSEQPLGGGSLQLPQHGVASNICCPQQHCHTAAATKATKEGAGSFSLWEGSSSAFCVWISPLFSTACPDGFYGLECRQACDCLNGAHCDPVTGQCQCPPGWTGARCAQGRCLCPGQVSVGGALPALHGTLEPGLAHRPCLLCSPAACPENSYGQNCSHTCRCFNNATCSHISGRCLCPEGWTGPSCQQGNNSQTPGCPASKVTLPQHLLILPHHLLSPQGNPFTAPLFQQGNPSTPPTSIVIGRDVWRGVPASL</sequence>
<organism evidence="9 10">
    <name type="scientific">Zonotrichia albicollis</name>
    <name type="common">White-throated sparrow</name>
    <name type="synonym">Fringilla albicollis</name>
    <dbReference type="NCBI Taxonomy" id="44394"/>
    <lineage>
        <taxon>Eukaryota</taxon>
        <taxon>Metazoa</taxon>
        <taxon>Chordata</taxon>
        <taxon>Craniata</taxon>
        <taxon>Vertebrata</taxon>
        <taxon>Euteleostomi</taxon>
        <taxon>Archelosauria</taxon>
        <taxon>Archosauria</taxon>
        <taxon>Dinosauria</taxon>
        <taxon>Saurischia</taxon>
        <taxon>Theropoda</taxon>
        <taxon>Coelurosauria</taxon>
        <taxon>Aves</taxon>
        <taxon>Neognathae</taxon>
        <taxon>Neoaves</taxon>
        <taxon>Telluraves</taxon>
        <taxon>Australaves</taxon>
        <taxon>Passeriformes</taxon>
        <taxon>Passerellidae</taxon>
        <taxon>Zonotrichia</taxon>
    </lineage>
</organism>
<dbReference type="PROSITE" id="PS01186">
    <property type="entry name" value="EGF_2"/>
    <property type="match status" value="6"/>
</dbReference>
<dbReference type="FunFam" id="2.10.25.10:FF:000010">
    <property type="entry name" value="Pro-epidermal growth factor"/>
    <property type="match status" value="2"/>
</dbReference>
<feature type="domain" description="EGF-like" evidence="7">
    <location>
        <begin position="738"/>
        <end position="774"/>
    </location>
</feature>
<dbReference type="FunFam" id="2.10.25.10:FF:000326">
    <property type="entry name" value="Multiple EGF like domains 6"/>
    <property type="match status" value="1"/>
</dbReference>
<evidence type="ECO:0000256" key="3">
    <source>
        <dbReference type="ARBA" id="ARBA00022737"/>
    </source>
</evidence>
<feature type="domain" description="EGF-like" evidence="7">
    <location>
        <begin position="849"/>
        <end position="884"/>
    </location>
</feature>
<keyword evidence="1 6" id="KW-0245">EGF-like domain</keyword>
<dbReference type="InterPro" id="IPR002049">
    <property type="entry name" value="LE_dom"/>
</dbReference>
<evidence type="ECO:0000256" key="4">
    <source>
        <dbReference type="ARBA" id="ARBA00023157"/>
    </source>
</evidence>
<evidence type="ECO:0000259" key="8">
    <source>
        <dbReference type="PROSITE" id="PS51041"/>
    </source>
</evidence>
<feature type="disulfide bond" evidence="6">
    <location>
        <begin position="874"/>
        <end position="883"/>
    </location>
</feature>
<evidence type="ECO:0000256" key="5">
    <source>
        <dbReference type="ARBA" id="ARBA00023180"/>
    </source>
</evidence>
<dbReference type="Proteomes" id="UP000694413">
    <property type="component" value="Unassembled WGS sequence"/>
</dbReference>
<dbReference type="Pfam" id="PF07645">
    <property type="entry name" value="EGF_CA"/>
    <property type="match status" value="2"/>
</dbReference>
<protein>
    <recommendedName>
        <fullName evidence="11">Multiple EGF-like-domains 6</fullName>
    </recommendedName>
</protein>
<dbReference type="PROSITE" id="PS00022">
    <property type="entry name" value="EGF_1"/>
    <property type="match status" value="7"/>
</dbReference>
<comment type="caution">
    <text evidence="6">Lacks conserved residue(s) required for the propagation of feature annotation.</text>
</comment>
<dbReference type="SMART" id="SM00180">
    <property type="entry name" value="EGF_Lam"/>
    <property type="match status" value="6"/>
</dbReference>
<feature type="disulfide bond" evidence="6">
    <location>
        <begin position="764"/>
        <end position="773"/>
    </location>
</feature>
<dbReference type="InterPro" id="IPR049883">
    <property type="entry name" value="NOTCH1_EGF-like"/>
</dbReference>
<dbReference type="InterPro" id="IPR009030">
    <property type="entry name" value="Growth_fac_rcpt_cys_sf"/>
</dbReference>
<evidence type="ECO:0000256" key="2">
    <source>
        <dbReference type="ARBA" id="ARBA00022729"/>
    </source>
</evidence>
<keyword evidence="3" id="KW-0677">Repeat</keyword>
<dbReference type="Ensembl" id="ENSZALT00000004731.1">
    <property type="protein sequence ID" value="ENSZALP00000002900.1"/>
    <property type="gene ID" value="ENSZALG00000002991.1"/>
</dbReference>
<keyword evidence="5" id="KW-0325">Glycoprotein</keyword>
<feature type="domain" description="EGF-like" evidence="7">
    <location>
        <begin position="156"/>
        <end position="196"/>
    </location>
</feature>
<dbReference type="Pfam" id="PF14670">
    <property type="entry name" value="FXa_inhibition"/>
    <property type="match status" value="4"/>
</dbReference>
<proteinExistence type="predicted"/>
<dbReference type="SUPFAM" id="SSF57184">
    <property type="entry name" value="Growth factor receptor domain"/>
    <property type="match status" value="2"/>
</dbReference>
<dbReference type="InterPro" id="IPR000742">
    <property type="entry name" value="EGF"/>
</dbReference>
<feature type="domain" description="EGF-like" evidence="7">
    <location>
        <begin position="512"/>
        <end position="548"/>
    </location>
</feature>
<name>A0A8D2M6L8_ZONAL</name>
<dbReference type="PROSITE" id="PS00010">
    <property type="entry name" value="ASX_HYDROXYL"/>
    <property type="match status" value="3"/>
</dbReference>
<dbReference type="PROSITE" id="PS51041">
    <property type="entry name" value="EMI"/>
    <property type="match status" value="1"/>
</dbReference>
<dbReference type="AlphaFoldDB" id="A0A8D2M6L8"/>
<evidence type="ECO:0008006" key="11">
    <source>
        <dbReference type="Google" id="ProtNLM"/>
    </source>
</evidence>
<feature type="disulfide bond" evidence="6">
    <location>
        <begin position="954"/>
        <end position="963"/>
    </location>
</feature>
<evidence type="ECO:0000313" key="10">
    <source>
        <dbReference type="Proteomes" id="UP000694413"/>
    </source>
</evidence>
<dbReference type="InterPro" id="IPR013032">
    <property type="entry name" value="EGF-like_CS"/>
</dbReference>
<keyword evidence="10" id="KW-1185">Reference proteome</keyword>
<evidence type="ECO:0000256" key="1">
    <source>
        <dbReference type="ARBA" id="ARBA00022536"/>
    </source>
</evidence>
<dbReference type="PANTHER" id="PTHR24035">
    <property type="entry name" value="MULTIPLE EPIDERMAL GROWTH FACTOR-LIKE DOMAINS PROTEIN"/>
    <property type="match status" value="1"/>
</dbReference>
<dbReference type="Gene3D" id="2.170.300.10">
    <property type="entry name" value="Tie2 ligand-binding domain superfamily"/>
    <property type="match status" value="4"/>
</dbReference>
<dbReference type="InterPro" id="IPR052108">
    <property type="entry name" value="MEGF/SIB"/>
</dbReference>
<dbReference type="InterPro" id="IPR011489">
    <property type="entry name" value="EMI_domain"/>
</dbReference>
<dbReference type="PROSITE" id="PS50026">
    <property type="entry name" value="EGF_3"/>
    <property type="match status" value="7"/>
</dbReference>